<evidence type="ECO:0000313" key="8">
    <source>
        <dbReference type="EMBL" id="RIV92789.1"/>
    </source>
</evidence>
<proteinExistence type="inferred from homology"/>
<accession>A0A3A1PGV4</accession>
<organism evidence="8 9">
    <name type="scientific">Aurantiacibacter xanthus</name>
    <dbReference type="NCBI Taxonomy" id="1784712"/>
    <lineage>
        <taxon>Bacteria</taxon>
        <taxon>Pseudomonadati</taxon>
        <taxon>Pseudomonadota</taxon>
        <taxon>Alphaproteobacteria</taxon>
        <taxon>Sphingomonadales</taxon>
        <taxon>Erythrobacteraceae</taxon>
        <taxon>Aurantiacibacter</taxon>
    </lineage>
</organism>
<protein>
    <submittedName>
        <fullName evidence="8">Glu/Leu/Phe/Val dehydrogenase</fullName>
    </submittedName>
</protein>
<dbReference type="InterPro" id="IPR006096">
    <property type="entry name" value="Glu/Leu/Phe/Val/Trp_DH_C"/>
</dbReference>
<comment type="caution">
    <text evidence="8">The sequence shown here is derived from an EMBL/GenBank/DDBJ whole genome shotgun (WGS) entry which is preliminary data.</text>
</comment>
<evidence type="ECO:0000259" key="7">
    <source>
        <dbReference type="SMART" id="SM00839"/>
    </source>
</evidence>
<dbReference type="GO" id="GO:0006520">
    <property type="term" value="P:amino acid metabolic process"/>
    <property type="evidence" value="ECO:0007669"/>
    <property type="project" value="InterPro"/>
</dbReference>
<gene>
    <name evidence="8" type="ORF">D2V17_01390</name>
</gene>
<dbReference type="InterPro" id="IPR046346">
    <property type="entry name" value="Aminoacid_DH-like_N_sf"/>
</dbReference>
<dbReference type="PANTHER" id="PTHR42722">
    <property type="entry name" value="LEUCINE DEHYDROGENASE"/>
    <property type="match status" value="1"/>
</dbReference>
<dbReference type="GO" id="GO:0000166">
    <property type="term" value="F:nucleotide binding"/>
    <property type="evidence" value="ECO:0007669"/>
    <property type="project" value="UniProtKB-KW"/>
</dbReference>
<dbReference type="PANTHER" id="PTHR42722:SF1">
    <property type="entry name" value="VALINE DEHYDROGENASE"/>
    <property type="match status" value="1"/>
</dbReference>
<dbReference type="InterPro" id="IPR036291">
    <property type="entry name" value="NAD(P)-bd_dom_sf"/>
</dbReference>
<comment type="similarity">
    <text evidence="1 6">Belongs to the Glu/Leu/Phe/Val dehydrogenases family.</text>
</comment>
<evidence type="ECO:0000256" key="6">
    <source>
        <dbReference type="RuleBase" id="RU004417"/>
    </source>
</evidence>
<feature type="binding site" evidence="5">
    <location>
        <begin position="187"/>
        <end position="192"/>
    </location>
    <ligand>
        <name>NAD(+)</name>
        <dbReference type="ChEBI" id="CHEBI:57540"/>
    </ligand>
</feature>
<dbReference type="PRINTS" id="PR00082">
    <property type="entry name" value="GLFDHDRGNASE"/>
</dbReference>
<dbReference type="GO" id="GO:0016639">
    <property type="term" value="F:oxidoreductase activity, acting on the CH-NH2 group of donors, NAD or NADP as acceptor"/>
    <property type="evidence" value="ECO:0007669"/>
    <property type="project" value="InterPro"/>
</dbReference>
<dbReference type="Pfam" id="PF02812">
    <property type="entry name" value="ELFV_dehydrog_N"/>
    <property type="match status" value="1"/>
</dbReference>
<evidence type="ECO:0000256" key="5">
    <source>
        <dbReference type="PIRSR" id="PIRSR000188-2"/>
    </source>
</evidence>
<name>A0A3A1PGV4_9SPHN</name>
<feature type="domain" description="Glutamate/phenylalanine/leucine/valine/L-tryptophan dehydrogenase C-terminal" evidence="7">
    <location>
        <begin position="151"/>
        <end position="359"/>
    </location>
</feature>
<reference evidence="8 9" key="1">
    <citation type="submission" date="2018-08" db="EMBL/GenBank/DDBJ databases">
        <title>Erythrobacter zhengii sp.nov., a bacterium isolated from deep-sea sediment.</title>
        <authorList>
            <person name="Fang C."/>
            <person name="Wu Y.-H."/>
            <person name="Sun C."/>
            <person name="Wang H."/>
            <person name="Cheng H."/>
            <person name="Meng F.-X."/>
            <person name="Wang C.-S."/>
            <person name="Xu X.-W."/>
        </authorList>
    </citation>
    <scope>NUCLEOTIDE SEQUENCE [LARGE SCALE GENOMIC DNA]</scope>
    <source>
        <strain evidence="8 9">CCTCC AB 2015396</strain>
    </source>
</reference>
<evidence type="ECO:0000256" key="1">
    <source>
        <dbReference type="ARBA" id="ARBA00006382"/>
    </source>
</evidence>
<dbReference type="Pfam" id="PF00208">
    <property type="entry name" value="ELFV_dehydrog"/>
    <property type="match status" value="1"/>
</dbReference>
<dbReference type="RefSeq" id="WP_119591357.1">
    <property type="nucleotide sequence ID" value="NZ_QXFM01000007.1"/>
</dbReference>
<keyword evidence="5" id="KW-0547">Nucleotide-binding</keyword>
<dbReference type="InterPro" id="IPR016211">
    <property type="entry name" value="Glu/Phe/Leu/Val/Trp_DH_bac/arc"/>
</dbReference>
<sequence>MTAPGSAAIWTMPDFDEHERVEVIHDRASGLTAIIALHSTHLGPGAGGTRFWHYPQPLAAVRDALRLSRGMSYKNALAGLPLGGGKAVVLLDEQRSKTPGMLAAFGDAVEALAGAYVTAEDVGASVADMEAIHQRTEHVCGLPVAEGQAGGDPGPYTARGIFLGIKAAVAYRLGRADMDGVHVAVQGCGSVGGRVVRMLAGEGARVTLADIDQAKAEALAAELGGNCVPTDQIMQVPCDVFSPNALGAILDDASIPQLDCAIVAGGANNQLARAEHGGMLRERGILYAPDYVINAGGIINVGLEYLARRAGETCSVSTVIERIEGIGTTLAAIWDESERSGTGAHEVADRMARQAIGRGE</sequence>
<dbReference type="Gene3D" id="3.40.50.720">
    <property type="entry name" value="NAD(P)-binding Rossmann-like Domain"/>
    <property type="match status" value="1"/>
</dbReference>
<keyword evidence="3 5" id="KW-0520">NAD</keyword>
<evidence type="ECO:0000313" key="9">
    <source>
        <dbReference type="Proteomes" id="UP000265366"/>
    </source>
</evidence>
<dbReference type="CDD" id="cd01075">
    <property type="entry name" value="NAD_bind_Leu_Phe_Val_DH"/>
    <property type="match status" value="1"/>
</dbReference>
<evidence type="ECO:0000256" key="4">
    <source>
        <dbReference type="PIRSR" id="PIRSR000188-1"/>
    </source>
</evidence>
<dbReference type="InterPro" id="IPR006095">
    <property type="entry name" value="Glu/Leu/Phe/Val/Trp_DH"/>
</dbReference>
<evidence type="ECO:0000256" key="2">
    <source>
        <dbReference type="ARBA" id="ARBA00023002"/>
    </source>
</evidence>
<feature type="active site" description="Proton donor/acceptor" evidence="4">
    <location>
        <position position="86"/>
    </location>
</feature>
<dbReference type="SUPFAM" id="SSF51735">
    <property type="entry name" value="NAD(P)-binding Rossmann-fold domains"/>
    <property type="match status" value="1"/>
</dbReference>
<dbReference type="Proteomes" id="UP000265366">
    <property type="component" value="Unassembled WGS sequence"/>
</dbReference>
<evidence type="ECO:0000256" key="3">
    <source>
        <dbReference type="ARBA" id="ARBA00023027"/>
    </source>
</evidence>
<dbReference type="AlphaFoldDB" id="A0A3A1PGV4"/>
<dbReference type="SMART" id="SM00839">
    <property type="entry name" value="ELFV_dehydrog"/>
    <property type="match status" value="1"/>
</dbReference>
<dbReference type="PIRSF" id="PIRSF000188">
    <property type="entry name" value="Phe_leu_dh"/>
    <property type="match status" value="1"/>
</dbReference>
<dbReference type="EMBL" id="QXFM01000007">
    <property type="protein sequence ID" value="RIV92789.1"/>
    <property type="molecule type" value="Genomic_DNA"/>
</dbReference>
<keyword evidence="2 6" id="KW-0560">Oxidoreductase</keyword>
<dbReference type="OrthoDB" id="9803297at2"/>
<keyword evidence="9" id="KW-1185">Reference proteome</keyword>
<dbReference type="SUPFAM" id="SSF53223">
    <property type="entry name" value="Aminoacid dehydrogenase-like, N-terminal domain"/>
    <property type="match status" value="1"/>
</dbReference>
<dbReference type="Gene3D" id="3.40.50.10860">
    <property type="entry name" value="Leucine Dehydrogenase, chain A, domain 1"/>
    <property type="match status" value="1"/>
</dbReference>
<dbReference type="InterPro" id="IPR006097">
    <property type="entry name" value="Glu/Leu/Phe/Val/Trp_DH_dimer"/>
</dbReference>